<dbReference type="PROSITE" id="PS50111">
    <property type="entry name" value="CHEMOTAXIS_TRANSDUC_2"/>
    <property type="match status" value="1"/>
</dbReference>
<dbReference type="InterPro" id="IPR003660">
    <property type="entry name" value="HAMP_dom"/>
</dbReference>
<dbReference type="InterPro" id="IPR004089">
    <property type="entry name" value="MCPsignal_dom"/>
</dbReference>
<dbReference type="SUPFAM" id="SSF58104">
    <property type="entry name" value="Methyl-accepting chemotaxis protein (MCP) signaling domain"/>
    <property type="match status" value="1"/>
</dbReference>
<dbReference type="EMBL" id="CP035928">
    <property type="protein sequence ID" value="QEP34584.1"/>
    <property type="molecule type" value="Genomic_DNA"/>
</dbReference>
<reference evidence="3" key="1">
    <citation type="submission" date="2019-09" db="EMBL/GenBank/DDBJ databases">
        <title>Complete genome sequencing of four Arcobacter species reveals a diverse suite of mobile elements.</title>
        <authorList>
            <person name="Miller W.G."/>
            <person name="Yee E."/>
            <person name="Bono J.L."/>
        </authorList>
    </citation>
    <scope>NUCLEOTIDE SEQUENCE [LARGE SCALE GENOMIC DNA]</scope>
    <source>
        <strain evidence="3">LMG 26638</strain>
    </source>
</reference>
<dbReference type="SMART" id="SM00283">
    <property type="entry name" value="MA"/>
    <property type="match status" value="1"/>
</dbReference>
<dbReference type="GO" id="GO:0016020">
    <property type="term" value="C:membrane"/>
    <property type="evidence" value="ECO:0007669"/>
    <property type="project" value="InterPro"/>
</dbReference>
<dbReference type="InterPro" id="IPR025991">
    <property type="entry name" value="Chemoreceptor_zinc-bind_dom"/>
</dbReference>
<dbReference type="SMART" id="SM00304">
    <property type="entry name" value="HAMP"/>
    <property type="match status" value="2"/>
</dbReference>
<dbReference type="AlphaFoldDB" id="A0A5C2HCM4"/>
<dbReference type="GO" id="GO:0007165">
    <property type="term" value="P:signal transduction"/>
    <property type="evidence" value="ECO:0007669"/>
    <property type="project" value="InterPro"/>
</dbReference>
<dbReference type="CDD" id="cd06225">
    <property type="entry name" value="HAMP"/>
    <property type="match status" value="1"/>
</dbReference>
<dbReference type="InterPro" id="IPR051310">
    <property type="entry name" value="MCP_chemotaxis"/>
</dbReference>
<dbReference type="Proteomes" id="UP000322726">
    <property type="component" value="Chromosome"/>
</dbReference>
<organism evidence="3 4">
    <name type="scientific">Malaciobacter pacificus</name>
    <dbReference type="NCBI Taxonomy" id="1080223"/>
    <lineage>
        <taxon>Bacteria</taxon>
        <taxon>Pseudomonadati</taxon>
        <taxon>Campylobacterota</taxon>
        <taxon>Epsilonproteobacteria</taxon>
        <taxon>Campylobacterales</taxon>
        <taxon>Arcobacteraceae</taxon>
        <taxon>Malaciobacter</taxon>
    </lineage>
</organism>
<dbReference type="OrthoDB" id="9765597at2"/>
<dbReference type="Pfam" id="PF00015">
    <property type="entry name" value="MCPsignal"/>
    <property type="match status" value="1"/>
</dbReference>
<dbReference type="PANTHER" id="PTHR43531">
    <property type="entry name" value="PROTEIN ICFG"/>
    <property type="match status" value="1"/>
</dbReference>
<sequence length="852" mass="94056">MNNMSIAKKFSLITIIITLLMLVIGYLLLNNNKNQLIEELYQDVKTDLNQTTSDQIIGKLNVGISNAVSIANDHMVQKALAQNDRDMAIYALENLSKAMKESTPFQNISVHIHTKDNKSFVRSWKTDKFGDDLSSFRHSVVKVNSTKKAVNTFEVGKAGLSIRSVVPIFNDGVHVGSLEFMQGINSVAKAFNKNGNGFLLLMDDNVSVAQFDEKLKLKNYIISQKFIDENFLEDSKKLDFNSLKQNGFTLSNKYFYTYIDIKDFNDNILGIALVGTPIKVINNAIEHTSAIIWTALIILVVALFLSTFTTLVSMKKTVLAPIFDLKNSINNMTKGSLDNNENSNDKAHRIKIKSNDEIGDLVKSFNSYLDYIDQGIEKDRKVISEAKNVIQKTKKGLLNDRITGHANSPEVESLVIEINGMIDSLQDILTQLSTVLVSMANAKYDKEVPIVPGLGGTVASLFSGVNVTRSSINEIICLIDQSNKELTSSATELSTASRNLSDSSNLQAASLEETAAAVEQIAATVKQSSETAAKMAQYAHNVTKSNDAGKDLAYKTSNSMDELNDEVSTIADAITIIDQIAFQTNILSLNAAVEAATAGEAGKGFAVVAQEVRNLASRSAEAANEIKAIVESATKKAHEGKNITSKMIEGYNDLHDNIVSTIKLIDDVSNAAKEQEVAMDQITDTINSLDKSTQQNASLATTISDMADKNSQLAIHLQNIINQTTYDPSAEKRVCDTTMIIDINRLKSDHINFKNTNFVQCKPGNEFTVTNHHQCNLGKWIDSNEDKPFAQTQEWKDLKAAHEIVHKGVQNTVNLYSKEANNEVIFEETDYIEKNINIVFEKLDKIREINCS</sequence>
<dbReference type="Pfam" id="PF00672">
    <property type="entry name" value="HAMP"/>
    <property type="match status" value="1"/>
</dbReference>
<keyword evidence="1" id="KW-0145">Chemotaxis</keyword>
<comment type="similarity">
    <text evidence="2">Belongs to the methyl-accepting chemotaxis (MCP) protein family.</text>
</comment>
<evidence type="ECO:0000256" key="2">
    <source>
        <dbReference type="ARBA" id="ARBA00029447"/>
    </source>
</evidence>
<dbReference type="Gene3D" id="6.10.340.10">
    <property type="match status" value="1"/>
</dbReference>
<keyword evidence="3" id="KW-0675">Receptor</keyword>
<dbReference type="InterPro" id="IPR029151">
    <property type="entry name" value="Sensor-like_sf"/>
</dbReference>
<dbReference type="GO" id="GO:0006935">
    <property type="term" value="P:chemotaxis"/>
    <property type="evidence" value="ECO:0007669"/>
    <property type="project" value="UniProtKB-KW"/>
</dbReference>
<reference evidence="3" key="2">
    <citation type="submission" date="2019-09" db="EMBL/GenBank/DDBJ databases">
        <title>Taxonomic note: a critical rebuttal of the proposed division of the genus Arcobacter into six genera, emended descriptions of Arcobacter anaerophilus and the genus Arcobacter, and an assessment of genus-level boundaries for Epsilonproteobacteria using in silico genomic comparator tools.</title>
        <authorList>
            <person name="On S.L.W."/>
            <person name="Miller W.G."/>
            <person name="Biggs P."/>
            <person name="Cornelius A."/>
            <person name="Vandamme P."/>
        </authorList>
    </citation>
    <scope>NUCLEOTIDE SEQUENCE [LARGE SCALE GENOMIC DNA]</scope>
    <source>
        <strain evidence="3">LMG 26638</strain>
    </source>
</reference>
<dbReference type="Gene3D" id="3.30.450.20">
    <property type="entry name" value="PAS domain"/>
    <property type="match status" value="1"/>
</dbReference>
<gene>
    <name evidence="3" type="ORF">APAC_1475</name>
</gene>
<keyword evidence="4" id="KW-1185">Reference proteome</keyword>
<dbReference type="Gene3D" id="1.10.287.950">
    <property type="entry name" value="Methyl-accepting chemotaxis protein"/>
    <property type="match status" value="1"/>
</dbReference>
<protein>
    <submittedName>
        <fullName evidence="3">Cache sensor-containing MCP-domain signal transduction protein (Chemoreceptor zinc-binding domain)</fullName>
    </submittedName>
</protein>
<dbReference type="RefSeq" id="WP_130233513.1">
    <property type="nucleotide sequence ID" value="NZ_BMEF01000007.1"/>
</dbReference>
<dbReference type="PANTHER" id="PTHR43531:SF11">
    <property type="entry name" value="METHYL-ACCEPTING CHEMOTAXIS PROTEIN 3"/>
    <property type="match status" value="1"/>
</dbReference>
<proteinExistence type="inferred from homology"/>
<dbReference type="Pfam" id="PF14827">
    <property type="entry name" value="dCache_3"/>
    <property type="match status" value="1"/>
</dbReference>
<dbReference type="Gene3D" id="1.20.120.30">
    <property type="entry name" value="Aspartate receptor, ligand-binding domain"/>
    <property type="match status" value="1"/>
</dbReference>
<dbReference type="SUPFAM" id="SSF103190">
    <property type="entry name" value="Sensory domain-like"/>
    <property type="match status" value="1"/>
</dbReference>
<dbReference type="Pfam" id="PF13682">
    <property type="entry name" value="CZB"/>
    <property type="match status" value="1"/>
</dbReference>
<evidence type="ECO:0000256" key="1">
    <source>
        <dbReference type="ARBA" id="ARBA00022500"/>
    </source>
</evidence>
<evidence type="ECO:0000313" key="3">
    <source>
        <dbReference type="EMBL" id="QEP34584.1"/>
    </source>
</evidence>
<accession>A0A5C2HCM4</accession>
<dbReference type="PROSITE" id="PS50885">
    <property type="entry name" value="HAMP"/>
    <property type="match status" value="1"/>
</dbReference>
<evidence type="ECO:0000313" key="4">
    <source>
        <dbReference type="Proteomes" id="UP000322726"/>
    </source>
</evidence>
<name>A0A5C2HCM4_9BACT</name>
<dbReference type="KEGG" id="apai:APAC_1475"/>
<dbReference type="InterPro" id="IPR029150">
    <property type="entry name" value="dCache_3"/>
</dbReference>